<keyword evidence="4" id="KW-1185">Reference proteome</keyword>
<comment type="caution">
    <text evidence="3">The sequence shown here is derived from an EMBL/GenBank/DDBJ whole genome shotgun (WGS) entry which is preliminary data.</text>
</comment>
<reference evidence="4" key="1">
    <citation type="submission" date="2019-05" db="EMBL/GenBank/DDBJ databases">
        <title>Flavobacterium profundi sp. nov., isolated from a deep-sea seamount.</title>
        <authorList>
            <person name="Zhang D.-C."/>
        </authorList>
    </citation>
    <scope>NUCLEOTIDE SEQUENCE [LARGE SCALE GENOMIC DNA]</scope>
    <source>
        <strain evidence="4">TP390</strain>
    </source>
</reference>
<sequence>MNKLKQRWNITSNWQLLIIFIVFAITGSTAAYISKPITNALGITKENMSLWLYWPVRLLLIFPLYQVLLVLIGTLFGQFQFFWWFEKKMLRGMKLGFIANFLDNKLK</sequence>
<dbReference type="RefSeq" id="WP_140998749.1">
    <property type="nucleotide sequence ID" value="NZ_VDCZ01000011.1"/>
</dbReference>
<evidence type="ECO:0000313" key="4">
    <source>
        <dbReference type="Proteomes" id="UP000431264"/>
    </source>
</evidence>
<keyword evidence="1" id="KW-1133">Transmembrane helix</keyword>
<proteinExistence type="predicted"/>
<name>A0A6I4ITW3_9FLAO</name>
<keyword evidence="3" id="KW-0808">Transferase</keyword>
<evidence type="ECO:0000256" key="1">
    <source>
        <dbReference type="SAM" id="Phobius"/>
    </source>
</evidence>
<dbReference type="OrthoDB" id="1151370at2"/>
<keyword evidence="1" id="KW-0812">Transmembrane</keyword>
<evidence type="ECO:0000259" key="2">
    <source>
        <dbReference type="Pfam" id="PF20584"/>
    </source>
</evidence>
<feature type="transmembrane region" description="Helical" evidence="1">
    <location>
        <begin position="54"/>
        <end position="85"/>
    </location>
</feature>
<dbReference type="Proteomes" id="UP000431264">
    <property type="component" value="Unassembled WGS sequence"/>
</dbReference>
<dbReference type="InterPro" id="IPR046714">
    <property type="entry name" value="DUF6787"/>
</dbReference>
<feature type="transmembrane region" description="Helical" evidence="1">
    <location>
        <begin position="12"/>
        <end position="34"/>
    </location>
</feature>
<feature type="domain" description="DUF6787" evidence="2">
    <location>
        <begin position="18"/>
        <end position="97"/>
    </location>
</feature>
<organism evidence="3 4">
    <name type="scientific">Flavobacterium profundi</name>
    <dbReference type="NCBI Taxonomy" id="1774945"/>
    <lineage>
        <taxon>Bacteria</taxon>
        <taxon>Pseudomonadati</taxon>
        <taxon>Bacteroidota</taxon>
        <taxon>Flavobacteriia</taxon>
        <taxon>Flavobacteriales</taxon>
        <taxon>Flavobacteriaceae</taxon>
        <taxon>Flavobacterium</taxon>
    </lineage>
</organism>
<dbReference type="Pfam" id="PF20584">
    <property type="entry name" value="DUF6787"/>
    <property type="match status" value="1"/>
</dbReference>
<evidence type="ECO:0000313" key="3">
    <source>
        <dbReference type="EMBL" id="MVO10322.1"/>
    </source>
</evidence>
<dbReference type="EMBL" id="WQLW01000011">
    <property type="protein sequence ID" value="MVO10322.1"/>
    <property type="molecule type" value="Genomic_DNA"/>
</dbReference>
<dbReference type="GO" id="GO:0016740">
    <property type="term" value="F:transferase activity"/>
    <property type="evidence" value="ECO:0007669"/>
    <property type="project" value="UniProtKB-KW"/>
</dbReference>
<gene>
    <name evidence="3" type="ORF">GOQ30_14205</name>
</gene>
<dbReference type="AlphaFoldDB" id="A0A6I4ITW3"/>
<keyword evidence="1" id="KW-0472">Membrane</keyword>
<accession>A0A6I4ITW3</accession>
<protein>
    <submittedName>
        <fullName evidence="3">Diacylglyceryl transferase</fullName>
    </submittedName>
</protein>